<dbReference type="InterPro" id="IPR020568">
    <property type="entry name" value="Ribosomal_Su5_D2-typ_SF"/>
</dbReference>
<dbReference type="InterPro" id="IPR042121">
    <property type="entry name" value="MutL_C_regsub"/>
</dbReference>
<dbReference type="PANTHER" id="PTHR10073:SF12">
    <property type="entry name" value="DNA MISMATCH REPAIR PROTEIN MLH1"/>
    <property type="match status" value="1"/>
</dbReference>
<dbReference type="SUPFAM" id="SSF55874">
    <property type="entry name" value="ATPase domain of HSP90 chaperone/DNA topoisomerase II/histidine kinase"/>
    <property type="match status" value="1"/>
</dbReference>
<dbReference type="InterPro" id="IPR013507">
    <property type="entry name" value="DNA_mismatch_S5_2-like"/>
</dbReference>
<dbReference type="RefSeq" id="WP_035480119.1">
    <property type="nucleotide sequence ID" value="NZ_CADFGL010000022.1"/>
</dbReference>
<dbReference type="FunFam" id="3.30.565.10:FF:000003">
    <property type="entry name" value="DNA mismatch repair endonuclease MutL"/>
    <property type="match status" value="1"/>
</dbReference>
<feature type="region of interest" description="Disordered" evidence="6">
    <location>
        <begin position="1"/>
        <end position="22"/>
    </location>
</feature>
<dbReference type="AlphaFoldDB" id="A0A6J5BU94"/>
<dbReference type="InterPro" id="IPR014790">
    <property type="entry name" value="MutL_C"/>
</dbReference>
<accession>A0A6J5BU94</accession>
<feature type="domain" description="MutL C-terminal dimerisation" evidence="7">
    <location>
        <begin position="495"/>
        <end position="638"/>
    </location>
</feature>
<feature type="region of interest" description="Disordered" evidence="6">
    <location>
        <begin position="463"/>
        <end position="486"/>
    </location>
</feature>
<name>A0A6J5BU94_9BURK</name>
<dbReference type="Gene3D" id="3.30.1370.100">
    <property type="entry name" value="MutL, C-terminal domain, regulatory subdomain"/>
    <property type="match status" value="1"/>
</dbReference>
<dbReference type="EMBL" id="CADIKB010000024">
    <property type="protein sequence ID" value="CAB3716102.1"/>
    <property type="molecule type" value="Genomic_DNA"/>
</dbReference>
<dbReference type="Pfam" id="PF13589">
    <property type="entry name" value="HATPase_c_3"/>
    <property type="match status" value="1"/>
</dbReference>
<dbReference type="GO" id="GO:0140664">
    <property type="term" value="F:ATP-dependent DNA damage sensor activity"/>
    <property type="evidence" value="ECO:0007669"/>
    <property type="project" value="InterPro"/>
</dbReference>
<proteinExistence type="inferred from homology"/>
<evidence type="ECO:0000256" key="5">
    <source>
        <dbReference type="HAMAP-Rule" id="MF_00149"/>
    </source>
</evidence>
<dbReference type="PROSITE" id="PS00058">
    <property type="entry name" value="DNA_MISMATCH_REPAIR_1"/>
    <property type="match status" value="1"/>
</dbReference>
<dbReference type="SUPFAM" id="SSF54211">
    <property type="entry name" value="Ribosomal protein S5 domain 2-like"/>
    <property type="match status" value="1"/>
</dbReference>
<evidence type="ECO:0000256" key="6">
    <source>
        <dbReference type="SAM" id="MobiDB-lite"/>
    </source>
</evidence>
<dbReference type="InterPro" id="IPR014721">
    <property type="entry name" value="Ribsml_uS5_D2-typ_fold_subgr"/>
</dbReference>
<dbReference type="InterPro" id="IPR020667">
    <property type="entry name" value="DNA_mismatch_repair_MutL"/>
</dbReference>
<dbReference type="PANTHER" id="PTHR10073">
    <property type="entry name" value="DNA MISMATCH REPAIR PROTEIN MLH, PMS, MUTL"/>
    <property type="match status" value="1"/>
</dbReference>
<sequence>MSEFSETPARADTTAATAALRPPRAIQPLPDQLISQIAAGEVVERPASVVKELLENALDAGARTLRIMLDEGGVKRISITDDGCGIPENELALALMRHATSKIRSLAELEAVATLGFRGEALASIASVAQMTITSRTADAPHAVRVDAQTGVLSPAAGTQGTTIEVRELYFNTPARRKFLKSEQTELGHCLEQIRRAALARPDVAISVLHNGKAVEHWNASEPPVRVAKILGETFATAHLPLDESAGPLAVYGCAGLPTASRGRSDQQYFFVNGRFVRDKLLTHAVRAAYEDVLHGDRYPSYVLFLDLPPEAVDVNVHPSKIEVRFRDSRSIHQFVFHAVQRALARHAGASPETTAGGHAAHLQASADGAVSFGASPAASAGFAASGAMNGANAAGGSGANASSGSSGSGFSASQAGNTWMRQSRMTQGTLPVAQPLAFYDALFGRKDSSAATAQGATLFEARDSAAEGPSPYNASAPHASPAFHPADDQPLGFALGQIHGIYVLAQNAHGLVIVDMHAAHERILYEQFKNALADRTIAVQPLLIPQTMQADPVEIGTVEEERETLDALGFDLAVLSPTTLAIRAVPALLKDADLQALARAVLSDLHAYGGSRVLTERQHELLGTLACHHAVRANRRLTLDEMNALLRQMEATERADQCNHGRPTWYQLTLSDLDRLFMRGQ</sequence>
<dbReference type="Proteomes" id="UP000494249">
    <property type="component" value="Unassembled WGS sequence"/>
</dbReference>
<comment type="function">
    <text evidence="5">This protein is involved in the repair of mismatches in DNA. It is required for dam-dependent methyl-directed DNA mismatch repair. May act as a 'molecular matchmaker', a protein that promotes the formation of a stable complex between two or more DNA-binding proteins in an ATP-dependent manner without itself being part of a final effector complex.</text>
</comment>
<dbReference type="CDD" id="cd16926">
    <property type="entry name" value="HATPase_MutL-MLH-PMS-like"/>
    <property type="match status" value="1"/>
</dbReference>
<dbReference type="InterPro" id="IPR002099">
    <property type="entry name" value="MutL/Mlh/PMS"/>
</dbReference>
<protein>
    <recommendedName>
        <fullName evidence="2 5">DNA mismatch repair protein MutL</fullName>
    </recommendedName>
</protein>
<gene>
    <name evidence="5 9" type="primary">mutL</name>
    <name evidence="9" type="ORF">LMG22037_04373</name>
</gene>
<dbReference type="Gene3D" id="3.30.1540.20">
    <property type="entry name" value="MutL, C-terminal domain, dimerisation subdomain"/>
    <property type="match status" value="1"/>
</dbReference>
<evidence type="ECO:0000313" key="10">
    <source>
        <dbReference type="Proteomes" id="UP000494249"/>
    </source>
</evidence>
<evidence type="ECO:0000256" key="3">
    <source>
        <dbReference type="ARBA" id="ARBA00022763"/>
    </source>
</evidence>
<feature type="region of interest" description="Disordered" evidence="6">
    <location>
        <begin position="394"/>
        <end position="416"/>
    </location>
</feature>
<dbReference type="HAMAP" id="MF_00149">
    <property type="entry name" value="DNA_mis_repair"/>
    <property type="match status" value="1"/>
</dbReference>
<dbReference type="CDD" id="cd03482">
    <property type="entry name" value="MutL_Trans_MutL"/>
    <property type="match status" value="1"/>
</dbReference>
<evidence type="ECO:0000313" key="9">
    <source>
        <dbReference type="EMBL" id="CAB3716102.1"/>
    </source>
</evidence>
<keyword evidence="3 5" id="KW-0227">DNA damage</keyword>
<dbReference type="GO" id="GO:0005524">
    <property type="term" value="F:ATP binding"/>
    <property type="evidence" value="ECO:0007669"/>
    <property type="project" value="InterPro"/>
</dbReference>
<feature type="compositionally biased region" description="Low complexity" evidence="6">
    <location>
        <begin position="7"/>
        <end position="22"/>
    </location>
</feature>
<feature type="compositionally biased region" description="Low complexity" evidence="6">
    <location>
        <begin position="475"/>
        <end position="485"/>
    </location>
</feature>
<dbReference type="InterPro" id="IPR014762">
    <property type="entry name" value="DNA_mismatch_repair_CS"/>
</dbReference>
<feature type="compositionally biased region" description="Low complexity" evidence="6">
    <location>
        <begin position="400"/>
        <end position="416"/>
    </location>
</feature>
<reference evidence="9 10" key="1">
    <citation type="submission" date="2020-04" db="EMBL/GenBank/DDBJ databases">
        <authorList>
            <person name="De Canck E."/>
        </authorList>
    </citation>
    <scope>NUCLEOTIDE SEQUENCE [LARGE SCALE GENOMIC DNA]</scope>
    <source>
        <strain evidence="9 10">LMG 22037</strain>
    </source>
</reference>
<evidence type="ECO:0000256" key="4">
    <source>
        <dbReference type="ARBA" id="ARBA00023204"/>
    </source>
</evidence>
<dbReference type="InterPro" id="IPR037198">
    <property type="entry name" value="MutL_C_sf"/>
</dbReference>
<dbReference type="NCBIfam" id="NF000949">
    <property type="entry name" value="PRK00095.1-2"/>
    <property type="match status" value="1"/>
</dbReference>
<dbReference type="SMART" id="SM00853">
    <property type="entry name" value="MutL_C"/>
    <property type="match status" value="1"/>
</dbReference>
<dbReference type="GO" id="GO:0030983">
    <property type="term" value="F:mismatched DNA binding"/>
    <property type="evidence" value="ECO:0007669"/>
    <property type="project" value="InterPro"/>
</dbReference>
<evidence type="ECO:0000259" key="7">
    <source>
        <dbReference type="SMART" id="SM00853"/>
    </source>
</evidence>
<dbReference type="GO" id="GO:0032300">
    <property type="term" value="C:mismatch repair complex"/>
    <property type="evidence" value="ECO:0007669"/>
    <property type="project" value="InterPro"/>
</dbReference>
<dbReference type="Pfam" id="PF08676">
    <property type="entry name" value="MutL_C"/>
    <property type="match status" value="1"/>
</dbReference>
<dbReference type="Gene3D" id="3.30.565.10">
    <property type="entry name" value="Histidine kinase-like ATPase, C-terminal domain"/>
    <property type="match status" value="1"/>
</dbReference>
<feature type="domain" description="DNA mismatch repair protein S5" evidence="8">
    <location>
        <begin position="227"/>
        <end position="345"/>
    </location>
</feature>
<dbReference type="InterPro" id="IPR036890">
    <property type="entry name" value="HATPase_C_sf"/>
</dbReference>
<dbReference type="InterPro" id="IPR042120">
    <property type="entry name" value="MutL_C_dimsub"/>
</dbReference>
<dbReference type="SMART" id="SM01340">
    <property type="entry name" value="DNA_mis_repair"/>
    <property type="match status" value="1"/>
</dbReference>
<comment type="similarity">
    <text evidence="1 5">Belongs to the DNA mismatch repair MutL/HexB family.</text>
</comment>
<dbReference type="NCBIfam" id="TIGR00585">
    <property type="entry name" value="mutl"/>
    <property type="match status" value="1"/>
</dbReference>
<evidence type="ECO:0000256" key="1">
    <source>
        <dbReference type="ARBA" id="ARBA00006082"/>
    </source>
</evidence>
<dbReference type="Pfam" id="PF01119">
    <property type="entry name" value="DNA_mis_repair"/>
    <property type="match status" value="1"/>
</dbReference>
<keyword evidence="4 5" id="KW-0234">DNA repair</keyword>
<dbReference type="GO" id="GO:0016887">
    <property type="term" value="F:ATP hydrolysis activity"/>
    <property type="evidence" value="ECO:0007669"/>
    <property type="project" value="InterPro"/>
</dbReference>
<evidence type="ECO:0000256" key="2">
    <source>
        <dbReference type="ARBA" id="ARBA00021975"/>
    </source>
</evidence>
<organism evidence="9 10">
    <name type="scientific">Paraburkholderia phenoliruptrix</name>
    <dbReference type="NCBI Taxonomy" id="252970"/>
    <lineage>
        <taxon>Bacteria</taxon>
        <taxon>Pseudomonadati</taxon>
        <taxon>Pseudomonadota</taxon>
        <taxon>Betaproteobacteria</taxon>
        <taxon>Burkholderiales</taxon>
        <taxon>Burkholderiaceae</taxon>
        <taxon>Paraburkholderia</taxon>
    </lineage>
</organism>
<dbReference type="GO" id="GO:0006298">
    <property type="term" value="P:mismatch repair"/>
    <property type="evidence" value="ECO:0007669"/>
    <property type="project" value="UniProtKB-UniRule"/>
</dbReference>
<dbReference type="Gene3D" id="3.30.230.10">
    <property type="match status" value="1"/>
</dbReference>
<evidence type="ECO:0000259" key="8">
    <source>
        <dbReference type="SMART" id="SM01340"/>
    </source>
</evidence>
<dbReference type="SUPFAM" id="SSF118116">
    <property type="entry name" value="DNA mismatch repair protein MutL"/>
    <property type="match status" value="1"/>
</dbReference>
<dbReference type="InterPro" id="IPR038973">
    <property type="entry name" value="MutL/Mlh/Pms-like"/>
</dbReference>